<dbReference type="Pfam" id="PF10145">
    <property type="entry name" value="PhageMin_Tail"/>
    <property type="match status" value="1"/>
</dbReference>
<dbReference type="PANTHER" id="PTHR37813:SF1">
    <property type="entry name" value="FELS-2 PROPHAGE PROTEIN"/>
    <property type="match status" value="1"/>
</dbReference>
<evidence type="ECO:0000313" key="6">
    <source>
        <dbReference type="Proteomes" id="UP000682111"/>
    </source>
</evidence>
<keyword evidence="3" id="KW-0812">Transmembrane</keyword>
<comment type="caution">
    <text evidence="5">The sequence shown here is derived from an EMBL/GenBank/DDBJ whole genome shotgun (WGS) entry which is preliminary data.</text>
</comment>
<dbReference type="NCBIfam" id="TIGR01760">
    <property type="entry name" value="tape_meas_TP901"/>
    <property type="match status" value="1"/>
</dbReference>
<keyword evidence="3" id="KW-1133">Transmembrane helix</keyword>
<dbReference type="AlphaFoldDB" id="A0A919WEX2"/>
<evidence type="ECO:0000256" key="3">
    <source>
        <dbReference type="SAM" id="Phobius"/>
    </source>
</evidence>
<organism evidence="5 6">
    <name type="scientific">Robertmurraya siralis</name>
    <dbReference type="NCBI Taxonomy" id="77777"/>
    <lineage>
        <taxon>Bacteria</taxon>
        <taxon>Bacillati</taxon>
        <taxon>Bacillota</taxon>
        <taxon>Bacilli</taxon>
        <taxon>Bacillales</taxon>
        <taxon>Bacillaceae</taxon>
        <taxon>Robertmurraya</taxon>
    </lineage>
</organism>
<evidence type="ECO:0000256" key="2">
    <source>
        <dbReference type="SAM" id="Coils"/>
    </source>
</evidence>
<dbReference type="Proteomes" id="UP000682111">
    <property type="component" value="Unassembled WGS sequence"/>
</dbReference>
<feature type="coiled-coil region" evidence="2">
    <location>
        <begin position="57"/>
        <end position="126"/>
    </location>
</feature>
<keyword evidence="6" id="KW-1185">Reference proteome</keyword>
<reference evidence="5" key="1">
    <citation type="submission" date="2021-03" db="EMBL/GenBank/DDBJ databases">
        <title>Antimicrobial resistance genes in bacteria isolated from Japanese honey, and their potential for conferring macrolide and lincosamide resistance in the American foulbrood pathogen Paenibacillus larvae.</title>
        <authorList>
            <person name="Okamoto M."/>
            <person name="Kumagai M."/>
            <person name="Kanamori H."/>
            <person name="Takamatsu D."/>
        </authorList>
    </citation>
    <scope>NUCLEOTIDE SEQUENCE</scope>
    <source>
        <strain evidence="5">J27TS8</strain>
    </source>
</reference>
<dbReference type="SUPFAM" id="SSF58113">
    <property type="entry name" value="Apolipoprotein A-I"/>
    <property type="match status" value="1"/>
</dbReference>
<feature type="transmembrane region" description="Helical" evidence="3">
    <location>
        <begin position="568"/>
        <end position="587"/>
    </location>
</feature>
<gene>
    <name evidence="5" type="ORF">J27TS8_05300</name>
</gene>
<accession>A0A919WEX2</accession>
<keyword evidence="2" id="KW-0175">Coiled coil</keyword>
<dbReference type="PANTHER" id="PTHR37813">
    <property type="entry name" value="FELS-2 PROPHAGE PROTEIN"/>
    <property type="match status" value="1"/>
</dbReference>
<evidence type="ECO:0000259" key="4">
    <source>
        <dbReference type="Pfam" id="PF10145"/>
    </source>
</evidence>
<dbReference type="RefSeq" id="WP_212933189.1">
    <property type="nucleotide sequence ID" value="NZ_BORC01000001.1"/>
</dbReference>
<dbReference type="EMBL" id="BORC01000001">
    <property type="protein sequence ID" value="GIN60537.1"/>
    <property type="molecule type" value="Genomic_DNA"/>
</dbReference>
<dbReference type="InterPro" id="IPR010090">
    <property type="entry name" value="Phage_tape_meas"/>
</dbReference>
<proteinExistence type="predicted"/>
<keyword evidence="3" id="KW-0472">Membrane</keyword>
<name>A0A919WEX2_9BACI</name>
<sequence length="1132" mass="123635">MSDIGALRISINLDSADFTRGMRDINTRLRAVNSEFKASQAGAGRFDNSLTSLRGRADILNRTLEVHRAKVQELRRRYEESAQATGENSEQTMRLAAQYNNAVAAMRNTEDQLNLVNRRIEEQTNQWLVMQRQLHSAGESLRNVGNGMKDIGKDLSMKVTGPLVAAGTAAFKASVDFESAFAGVRKTVDATEVEFAEFEKGIRSMAKEIPAAATEIAGVAEAAGQLGIQNDALLGFTRTMIDLGEATNMSSDQAATELARLANITQMNQKNFDRLGSSIVALGNNFATTESEIVSMALRLAAQGKQVGMSEAQINALAATMSSLGIEAEAGGTAMTTVLKKIQTAVGGGGKALAGFAKAAGVSSKEFKQAWEKDAVVALDMFVKGLNNSSKEGKNLTTILSDLGIKGIRESDTLLRMAGASNLLSSAVSTSTKAWKENTALTEEAEQRYKTTASQMKILWNNVKDLGITIGGILIPIAQDMMRKIKPLVDKFAEMDEKTLKLILSIGGIVAAIGPLLVVGGTLISSLGAIMTGLGTLSGAIAVVTTGATAATPAIGGLAAVFTTLTGPIGITVAALAGIGVGIGLLVKDLKKPSIEIQRFGDDVSEATQKAVGGFLDLNDKATLALRELDLTAKEVTKETAEAVSSNFSQMADQMREALEKRSAESLEIMQNFMRESIWISQQEKDEILKNMNDKYTQQQNAISNGEKIIKEIMQKASDEKRVLTESERIQINNIQEGMVKNGINLLSQNEVEAKAIMERMKANASALTAEQAAEVVKKSVEQKEGAIKAAEEQAEQTIQEIIRQRDELGTITADQAHRMIFEAERQRDETVKKAEDMHQMVVSEAKAQAEEHVNHVNWETGEVLTKWEKFKQDTSIKWQEMKADAANWWKQTTAEVKSRAEEIKTNAYNRFEELKKQTALKWGEIKEGAALWWKLTSEVVKLKAEEMRKNAVNKFTDLKTEASRKWIEIKDGIKKPFQEARDFIDEKIKDIKGFFSNLKLEFPKIKMPKLPHFKLNGSFSLKPPSVPKLTVDWYAKGAIFTKPTIFNTPYGLKGFGEAGPEAALPLNDQVLGTIGAMIAKTMEKDNTSPSVNVVLNYQGNNVHDAYTMVDIIEEELNTRFTNRAIVNGVNP</sequence>
<feature type="domain" description="Phage tail tape measure protein" evidence="4">
    <location>
        <begin position="200"/>
        <end position="398"/>
    </location>
</feature>
<feature type="transmembrane region" description="Helical" evidence="3">
    <location>
        <begin position="536"/>
        <end position="562"/>
    </location>
</feature>
<evidence type="ECO:0000313" key="5">
    <source>
        <dbReference type="EMBL" id="GIN60537.1"/>
    </source>
</evidence>
<feature type="coiled-coil region" evidence="2">
    <location>
        <begin position="774"/>
        <end position="808"/>
    </location>
</feature>
<evidence type="ECO:0000256" key="1">
    <source>
        <dbReference type="ARBA" id="ARBA00022612"/>
    </source>
</evidence>
<feature type="transmembrane region" description="Helical" evidence="3">
    <location>
        <begin position="502"/>
        <end position="524"/>
    </location>
</feature>
<keyword evidence="1" id="KW-1188">Viral release from host cell</keyword>
<protein>
    <recommendedName>
        <fullName evidence="4">Phage tail tape measure protein domain-containing protein</fullName>
    </recommendedName>
</protein>